<feature type="domain" description="EGF-like" evidence="4">
    <location>
        <begin position="72"/>
        <end position="113"/>
    </location>
</feature>
<gene>
    <name evidence="6" type="primary">LOC102810404</name>
</gene>
<dbReference type="Pfam" id="PF14843">
    <property type="entry name" value="GF_recep_IV"/>
    <property type="match status" value="2"/>
</dbReference>
<evidence type="ECO:0000313" key="5">
    <source>
        <dbReference type="Proteomes" id="UP000694865"/>
    </source>
</evidence>
<evidence type="ECO:0000313" key="6">
    <source>
        <dbReference type="RefSeq" id="XP_006812277.1"/>
    </source>
</evidence>
<reference evidence="6" key="1">
    <citation type="submission" date="2025-08" db="UniProtKB">
        <authorList>
            <consortium name="RefSeq"/>
        </authorList>
    </citation>
    <scope>IDENTIFICATION</scope>
    <source>
        <tissue evidence="6">Testes</tissue>
    </source>
</reference>
<dbReference type="SMART" id="SM00261">
    <property type="entry name" value="FU"/>
    <property type="match status" value="23"/>
</dbReference>
<dbReference type="Gene3D" id="2.10.220.10">
    <property type="entry name" value="Hormone Receptor, Insulin-like Growth Factor Receptor 1, Chain A, domain 2"/>
    <property type="match status" value="14"/>
</dbReference>
<feature type="domain" description="EGF-like" evidence="4">
    <location>
        <begin position="165"/>
        <end position="195"/>
    </location>
</feature>
<evidence type="ECO:0000256" key="1">
    <source>
        <dbReference type="ARBA" id="ARBA00023180"/>
    </source>
</evidence>
<dbReference type="InterPro" id="IPR009030">
    <property type="entry name" value="Growth_fac_rcpt_cys_sf"/>
</dbReference>
<dbReference type="InterPro" id="IPR006212">
    <property type="entry name" value="Furin_repeat"/>
</dbReference>
<accession>A0ABM0LWY6</accession>
<dbReference type="RefSeq" id="XP_006812277.1">
    <property type="nucleotide sequence ID" value="XM_006812214.1"/>
</dbReference>
<evidence type="ECO:0000256" key="3">
    <source>
        <dbReference type="SAM" id="Phobius"/>
    </source>
</evidence>
<dbReference type="CDD" id="cd00064">
    <property type="entry name" value="FU"/>
    <property type="match status" value="14"/>
</dbReference>
<name>A0ABM0LWY6_SACKO</name>
<dbReference type="InterPro" id="IPR032778">
    <property type="entry name" value="GF_recep_IV"/>
</dbReference>
<feature type="domain" description="EGF-like" evidence="4">
    <location>
        <begin position="640"/>
        <end position="672"/>
    </location>
</feature>
<proteinExistence type="predicted"/>
<protein>
    <submittedName>
        <fullName evidence="6">Proprotein convertase subtilisin/kexin type 5-like</fullName>
    </submittedName>
</protein>
<keyword evidence="1" id="KW-0325">Glycoprotein</keyword>
<dbReference type="SUPFAM" id="SSF57184">
    <property type="entry name" value="Growth factor receptor domain"/>
    <property type="match status" value="8"/>
</dbReference>
<feature type="domain" description="EGF-like" evidence="4">
    <location>
        <begin position="847"/>
        <end position="878"/>
    </location>
</feature>
<organism evidence="5 6">
    <name type="scientific">Saccoglossus kowalevskii</name>
    <name type="common">Acorn worm</name>
    <dbReference type="NCBI Taxonomy" id="10224"/>
    <lineage>
        <taxon>Eukaryota</taxon>
        <taxon>Metazoa</taxon>
        <taxon>Hemichordata</taxon>
        <taxon>Enteropneusta</taxon>
        <taxon>Harrimaniidae</taxon>
        <taxon>Saccoglossus</taxon>
    </lineage>
</organism>
<keyword evidence="3" id="KW-0472">Membrane</keyword>
<dbReference type="InterPro" id="IPR000742">
    <property type="entry name" value="EGF"/>
</dbReference>
<sequence>RLLKWNLLLYGTANEVNPELRPGTSRTHSKHSMPTKNPQPRDENGSDVDDYSSYDNEYSFNDNCHPECLDNECDGPDATDCWNCAHYKDRNTLECVKRCPRGYYAPDLHHRCRYCDSTCNTCNGPSSADCLTCADGMFLVEDRGVCKSECGEGYFEDSERKMCVACHPRCTRCLYSADYCLSCKTGMKLQGSECIVSCPAQMYQTEENTCRSCHESCDSCTGSFETDCLSCAIGYLHQDGLCINSNVCEDGYYKAWEAECLSCHSTCETCNGPSEEDCLSCKQRKTSFHLQDGRCIANCPRGEFLDGDDCTPCHMTCATCHGTREDQCYECEYGLFLKNNSTCVGECGEKNYGLNGECRSCHSSCLRCRGGQPTDCTQCKDSKYLLEGICVDHCSTGYYGDEETGNCLPCDESCFTCIGPRYNECIECPDSEASIEGKCQHLPDCHGDCKSCDQDDPNLCNSCYNSFFLYENRCVSITECPSNTYANEDTNECHACHQQCHSCFDKHHTSCLSCSGDYFLTLDSTCESVCPPQTYFDYDNNICGECHPSCAECIGSDVDDCTSCDDKRWLSGYMCVYECEDNQYLDESSLCMPCHRSCETCDGPSDFDCKTCHQNYDIRDGNCLSRCSFGEYESHDTCELCHPTCGSCTGGSSTDCLSCEFGKFLKEDGSCERLCGAGYYEDYSSGTCQKCHVTCKTCLGNTDTDCLECNDGDILYEGVSCVKHCPIGFYAQNMMVPESISECQPCALECEDCTQHRDNCVSCQHSTFLYNGTCVDACPMYYTEDGNECVRTEAGCPSFCKQCNQIGDCEECDNGFRIHNGLCYLNDETCLNGQYDVWIDNKLNCHDCHDGCATCVGPSQYDCTSCNGKKILEGGKCVAHCLNSEYHDTRSGRCEACHSSCWECEGPAASQCTECNFHFFFDEDTKTCRSNCPTGMFEIGVQCMPCHESCSTCDGDTEIDCLSCELPLYHKDYSCLTECPDGYYGDRVEDVDGKDVQECRRCHYNCKTCQGPMDDDCTSCQEHLVWNRHSCRTDCGPGFFVSDGKCERCDMSCEKCSGSTKSECLSCADGKVLERGECKDKCESNYYYENNECIQCHPSCEKCTGPGPQDCSKCSLNAQLVENVCYPRCQAGYYYNDGGGTKHNVPDDDHIGGLNAAYNVLSNQTIPQCRKCHETCKECIGGGAKNCLECNIPKQLNKVTHQCVECCDPNSVTVPDNNCCVCDNGTCILSPARRQYTPIVETKNVAGMIGGVIVCIVTVFFIVFGVLQCRSKRALCFARNYHRLPTHYESKTDEVSISRKEYLDEDVEIYTKNDL</sequence>
<keyword evidence="5" id="KW-1185">Reference proteome</keyword>
<feature type="domain" description="EGF-like" evidence="4">
    <location>
        <begin position="593"/>
        <end position="624"/>
    </location>
</feature>
<evidence type="ECO:0000259" key="4">
    <source>
        <dbReference type="SMART" id="SM00181"/>
    </source>
</evidence>
<feature type="domain" description="EGF-like" evidence="4">
    <location>
        <begin position="312"/>
        <end position="344"/>
    </location>
</feature>
<dbReference type="SMART" id="SM00181">
    <property type="entry name" value="EGF"/>
    <property type="match status" value="12"/>
</dbReference>
<dbReference type="PANTHER" id="PTHR15332">
    <property type="entry name" value="PROPROTEIN CONVERTASE SUBTILISIN_KEXIN TYPE 5-LIKE"/>
    <property type="match status" value="1"/>
</dbReference>
<keyword evidence="3" id="KW-0812">Transmembrane</keyword>
<evidence type="ECO:0000256" key="2">
    <source>
        <dbReference type="SAM" id="MobiDB-lite"/>
    </source>
</evidence>
<feature type="domain" description="EGF-like" evidence="4">
    <location>
        <begin position="212"/>
        <end position="243"/>
    </location>
</feature>
<feature type="domain" description="EGF-like" evidence="4">
    <location>
        <begin position="492"/>
        <end position="527"/>
    </location>
</feature>
<dbReference type="GeneID" id="102810404"/>
<feature type="non-terminal residue" evidence="6">
    <location>
        <position position="1"/>
    </location>
</feature>
<keyword evidence="3" id="KW-1133">Transmembrane helix</keyword>
<feature type="region of interest" description="Disordered" evidence="2">
    <location>
        <begin position="16"/>
        <end position="50"/>
    </location>
</feature>
<feature type="domain" description="EGF-like" evidence="4">
    <location>
        <begin position="952"/>
        <end position="1003"/>
    </location>
</feature>
<feature type="transmembrane region" description="Helical" evidence="3">
    <location>
        <begin position="1245"/>
        <end position="1267"/>
    </location>
</feature>
<dbReference type="PANTHER" id="PTHR15332:SF175">
    <property type="entry name" value="PROPROTEIN CONVERTASE SUBTILISIN_KEXIN TYPE 5-LIKE"/>
    <property type="match status" value="1"/>
</dbReference>
<feature type="domain" description="EGF-like" evidence="4">
    <location>
        <begin position="697"/>
        <end position="744"/>
    </location>
</feature>
<feature type="domain" description="EGF-like" evidence="4">
    <location>
        <begin position="1008"/>
        <end position="1047"/>
    </location>
</feature>
<dbReference type="Proteomes" id="UP000694865">
    <property type="component" value="Unplaced"/>
</dbReference>
<feature type="domain" description="EGF-like" evidence="4">
    <location>
        <begin position="114"/>
        <end position="147"/>
    </location>
</feature>